<name>A0A6N2SHT1_9FIRM</name>
<dbReference type="NCBIfam" id="NF001898">
    <property type="entry name" value="PRK00654.1-1"/>
    <property type="match status" value="1"/>
</dbReference>
<dbReference type="CDD" id="cd03791">
    <property type="entry name" value="GT5_Glycogen_synthase_DULL1-like"/>
    <property type="match status" value="1"/>
</dbReference>
<keyword evidence="5 7" id="KW-0808">Transferase</keyword>
<reference evidence="10" key="1">
    <citation type="submission" date="2019-11" db="EMBL/GenBank/DDBJ databases">
        <authorList>
            <person name="Feng L."/>
        </authorList>
    </citation>
    <scope>NUCLEOTIDE SEQUENCE</scope>
    <source>
        <strain evidence="10">AcaccaeLFYP115</strain>
    </source>
</reference>
<proteinExistence type="inferred from homology"/>
<feature type="domain" description="Glycosyl transferase family 1" evidence="8">
    <location>
        <begin position="299"/>
        <end position="457"/>
    </location>
</feature>
<comment type="function">
    <text evidence="2 7">Synthesizes alpha-1,4-glucan chains using ADP-glucose.</text>
</comment>
<evidence type="ECO:0000259" key="8">
    <source>
        <dbReference type="Pfam" id="PF00534"/>
    </source>
</evidence>
<gene>
    <name evidence="7 10" type="primary">glgA</name>
    <name evidence="10" type="ORF">ACLFYP115_00903</name>
</gene>
<dbReference type="Pfam" id="PF00534">
    <property type="entry name" value="Glycos_transf_1"/>
    <property type="match status" value="1"/>
</dbReference>
<dbReference type="PANTHER" id="PTHR45825:SF11">
    <property type="entry name" value="ALPHA AMYLASE DOMAIN-CONTAINING PROTEIN"/>
    <property type="match status" value="1"/>
</dbReference>
<evidence type="ECO:0000313" key="10">
    <source>
        <dbReference type="EMBL" id="VYS91225.1"/>
    </source>
</evidence>
<dbReference type="InterPro" id="IPR001296">
    <property type="entry name" value="Glyco_trans_1"/>
</dbReference>
<dbReference type="HAMAP" id="MF_00484">
    <property type="entry name" value="Glycogen_synth"/>
    <property type="match status" value="1"/>
</dbReference>
<dbReference type="InterPro" id="IPR011835">
    <property type="entry name" value="GS/SS"/>
</dbReference>
<sequence length="483" mass="55339">MNKRNECMMNVLMVAAECAPFVKLGGLADVIGTLPKELNKLHADTRVMMPFHRQIKDKYAAQTKHMADFYIHFAGRDVYVGVEGLFFNDVTYYFIDNEEYFGDAVYRGGDAEGEQYAYFCRAVIEAAGRIGFLPDVLHCNDWQTGLIPLLLKTQYSHWEIGRARTIFTIHNMMYQGEYAFEAFHHWLGIDPRYDTPEFMHNYECASFMKAALVFADRISTVSPTYAQEIKTPEFSYRLEGILNARAWDTWGIVNGINTEEFDPETDPYLQYHFNKDDLTGKKKNKEKLISDLGLSISPGVPIIGMVSRLTAQKGLDLVKYILDELMCTEDIAFVVLGTGDHDYEEFFRFMENKYKGRVCSYIAYNNAVAHQIYAASDLFLMPSKFEPCGISQMIALRYGTLPIVRETGGLCDTVQSYNEFEETGNGFSFRNYNAHEMLSVIRYALNTLRSPKRRKGLIQRAMESDNSFASSAKKYLELYQSIL</sequence>
<dbReference type="GO" id="GO:0004373">
    <property type="term" value="F:alpha-1,4-glucan glucosyltransferase (UDP-glucose donor) activity"/>
    <property type="evidence" value="ECO:0007669"/>
    <property type="project" value="InterPro"/>
</dbReference>
<comment type="catalytic activity">
    <reaction evidence="1 7">
        <text>[(1-&gt;4)-alpha-D-glucosyl](n) + ADP-alpha-D-glucose = [(1-&gt;4)-alpha-D-glucosyl](n+1) + ADP + H(+)</text>
        <dbReference type="Rhea" id="RHEA:18189"/>
        <dbReference type="Rhea" id="RHEA-COMP:9584"/>
        <dbReference type="Rhea" id="RHEA-COMP:9587"/>
        <dbReference type="ChEBI" id="CHEBI:15378"/>
        <dbReference type="ChEBI" id="CHEBI:15444"/>
        <dbReference type="ChEBI" id="CHEBI:57498"/>
        <dbReference type="ChEBI" id="CHEBI:456216"/>
        <dbReference type="EC" id="2.4.1.21"/>
    </reaction>
</comment>
<evidence type="ECO:0000256" key="1">
    <source>
        <dbReference type="ARBA" id="ARBA00001478"/>
    </source>
</evidence>
<dbReference type="RefSeq" id="WP_006565841.1">
    <property type="nucleotide sequence ID" value="NZ_BAABZP010000001.1"/>
</dbReference>
<organism evidence="10">
    <name type="scientific">Anaerostipes caccae</name>
    <dbReference type="NCBI Taxonomy" id="105841"/>
    <lineage>
        <taxon>Bacteria</taxon>
        <taxon>Bacillati</taxon>
        <taxon>Bacillota</taxon>
        <taxon>Clostridia</taxon>
        <taxon>Lachnospirales</taxon>
        <taxon>Lachnospiraceae</taxon>
        <taxon>Anaerostipes</taxon>
    </lineage>
</organism>
<comment type="similarity">
    <text evidence="3 7">Belongs to the glycosyltransferase 1 family. Bacterial/plant glycogen synthase subfamily.</text>
</comment>
<dbReference type="Pfam" id="PF08323">
    <property type="entry name" value="Glyco_transf_5"/>
    <property type="match status" value="1"/>
</dbReference>
<dbReference type="UniPathway" id="UPA00164"/>
<dbReference type="EMBL" id="CACRSQ010000003">
    <property type="protein sequence ID" value="VYS91225.1"/>
    <property type="molecule type" value="Genomic_DNA"/>
</dbReference>
<evidence type="ECO:0000256" key="7">
    <source>
        <dbReference type="HAMAP-Rule" id="MF_00484"/>
    </source>
</evidence>
<keyword evidence="4 7" id="KW-0328">Glycosyltransferase</keyword>
<evidence type="ECO:0000256" key="2">
    <source>
        <dbReference type="ARBA" id="ARBA00002764"/>
    </source>
</evidence>
<dbReference type="SUPFAM" id="SSF53756">
    <property type="entry name" value="UDP-Glycosyltransferase/glycogen phosphorylase"/>
    <property type="match status" value="1"/>
</dbReference>
<protein>
    <recommendedName>
        <fullName evidence="7">Glycogen synthase</fullName>
        <ecNumber evidence="7">2.4.1.21</ecNumber>
    </recommendedName>
    <alternativeName>
        <fullName evidence="7">Starch [bacterial glycogen] synthase</fullName>
    </alternativeName>
</protein>
<dbReference type="PANTHER" id="PTHR45825">
    <property type="entry name" value="GRANULE-BOUND STARCH SYNTHASE 1, CHLOROPLASTIC/AMYLOPLASTIC"/>
    <property type="match status" value="1"/>
</dbReference>
<dbReference type="InterPro" id="IPR013534">
    <property type="entry name" value="Starch_synth_cat_dom"/>
</dbReference>
<evidence type="ECO:0000256" key="5">
    <source>
        <dbReference type="ARBA" id="ARBA00022679"/>
    </source>
</evidence>
<dbReference type="NCBIfam" id="TIGR02095">
    <property type="entry name" value="glgA"/>
    <property type="match status" value="1"/>
</dbReference>
<keyword evidence="6 7" id="KW-0320">Glycogen biosynthesis</keyword>
<evidence type="ECO:0000256" key="3">
    <source>
        <dbReference type="ARBA" id="ARBA00010281"/>
    </source>
</evidence>
<evidence type="ECO:0000259" key="9">
    <source>
        <dbReference type="Pfam" id="PF08323"/>
    </source>
</evidence>
<dbReference type="GO" id="GO:0009011">
    <property type="term" value="F:alpha-1,4-glucan glucosyltransferase (ADP-glucose donor) activity"/>
    <property type="evidence" value="ECO:0007669"/>
    <property type="project" value="UniProtKB-UniRule"/>
</dbReference>
<dbReference type="EC" id="2.4.1.21" evidence="7"/>
<feature type="binding site" evidence="7">
    <location>
        <position position="23"/>
    </location>
    <ligand>
        <name>ADP-alpha-D-glucose</name>
        <dbReference type="ChEBI" id="CHEBI:57498"/>
    </ligand>
</feature>
<feature type="domain" description="Starch synthase catalytic" evidence="9">
    <location>
        <begin position="10"/>
        <end position="243"/>
    </location>
</feature>
<accession>A0A6N2SHT1</accession>
<comment type="pathway">
    <text evidence="7">Glycan biosynthesis; glycogen biosynthesis.</text>
</comment>
<dbReference type="Gene3D" id="3.40.50.2000">
    <property type="entry name" value="Glycogen Phosphorylase B"/>
    <property type="match status" value="2"/>
</dbReference>
<evidence type="ECO:0000256" key="6">
    <source>
        <dbReference type="ARBA" id="ARBA00023056"/>
    </source>
</evidence>
<evidence type="ECO:0000256" key="4">
    <source>
        <dbReference type="ARBA" id="ARBA00022676"/>
    </source>
</evidence>
<dbReference type="AlphaFoldDB" id="A0A6N2SHT1"/>
<dbReference type="GO" id="GO:0005978">
    <property type="term" value="P:glycogen biosynthetic process"/>
    <property type="evidence" value="ECO:0007669"/>
    <property type="project" value="UniProtKB-UniRule"/>
</dbReference>